<evidence type="ECO:0000256" key="1">
    <source>
        <dbReference type="SAM" id="MobiDB-lite"/>
    </source>
</evidence>
<dbReference type="AlphaFoldDB" id="A0A7J5ZB96"/>
<accession>A0A7J5ZB96</accession>
<protein>
    <submittedName>
        <fullName evidence="2">Uncharacterized protein</fullName>
    </submittedName>
</protein>
<feature type="region of interest" description="Disordered" evidence="1">
    <location>
        <begin position="63"/>
        <end position="88"/>
    </location>
</feature>
<name>A0A7J5ZB96_DISMA</name>
<proteinExistence type="predicted"/>
<feature type="compositionally biased region" description="Polar residues" evidence="1">
    <location>
        <begin position="63"/>
        <end position="73"/>
    </location>
</feature>
<dbReference type="OrthoDB" id="10649411at2759"/>
<keyword evidence="3" id="KW-1185">Reference proteome</keyword>
<dbReference type="Proteomes" id="UP000518266">
    <property type="component" value="Unassembled WGS sequence"/>
</dbReference>
<sequence length="88" mass="9626">MSLAGCCWLGTGCCQAEETHQSNGRNRSSILCFLKLETQLIVRQGGSTVAMANNVYHNRLLSHSTTVKPTDNLQDLEEKGEEPSSNSQ</sequence>
<organism evidence="2 3">
    <name type="scientific">Dissostichus mawsoni</name>
    <name type="common">Antarctic cod</name>
    <dbReference type="NCBI Taxonomy" id="36200"/>
    <lineage>
        <taxon>Eukaryota</taxon>
        <taxon>Metazoa</taxon>
        <taxon>Chordata</taxon>
        <taxon>Craniata</taxon>
        <taxon>Vertebrata</taxon>
        <taxon>Euteleostomi</taxon>
        <taxon>Actinopterygii</taxon>
        <taxon>Neopterygii</taxon>
        <taxon>Teleostei</taxon>
        <taxon>Neoteleostei</taxon>
        <taxon>Acanthomorphata</taxon>
        <taxon>Eupercaria</taxon>
        <taxon>Perciformes</taxon>
        <taxon>Notothenioidei</taxon>
        <taxon>Nototheniidae</taxon>
        <taxon>Dissostichus</taxon>
    </lineage>
</organism>
<gene>
    <name evidence="2" type="ORF">F7725_012034</name>
</gene>
<reference evidence="2 3" key="1">
    <citation type="submission" date="2020-03" db="EMBL/GenBank/DDBJ databases">
        <title>Dissostichus mawsoni Genome sequencing and assembly.</title>
        <authorList>
            <person name="Park H."/>
        </authorList>
    </citation>
    <scope>NUCLEOTIDE SEQUENCE [LARGE SCALE GENOMIC DNA]</scope>
    <source>
        <strain evidence="2">DM0001</strain>
        <tissue evidence="2">Muscle</tissue>
    </source>
</reference>
<comment type="caution">
    <text evidence="2">The sequence shown here is derived from an EMBL/GenBank/DDBJ whole genome shotgun (WGS) entry which is preliminary data.</text>
</comment>
<dbReference type="EMBL" id="JAAKFY010000004">
    <property type="protein sequence ID" value="KAF3858833.1"/>
    <property type="molecule type" value="Genomic_DNA"/>
</dbReference>
<evidence type="ECO:0000313" key="2">
    <source>
        <dbReference type="EMBL" id="KAF3858833.1"/>
    </source>
</evidence>
<evidence type="ECO:0000313" key="3">
    <source>
        <dbReference type="Proteomes" id="UP000518266"/>
    </source>
</evidence>